<sequence>MTDPHQALHAYLERVIALRDAHERSLDHDELRQVAREVGLSDADVERAARAAADHLERARGFVDHRLFDEAIAELQHACVLVPDDPQILHRLASAYAARWERDQNPADLREAMARCKAVVTIDPGHSAAYELLGRLNAQTPQTPTASSPRVVFFALALVVLIAAGAGAFFIIAQDSPAQSADPQARSGHPPATKTLLNAPPAPRSAQGQPVETSGNIEVRLVLASELPPVTLSHVHAEFNTYPNGSFFKLNGLFAHERSELELHEVQARLQGFNEAGAPLGEPMPLAIKPSYMPALRPGDALAFRHQMATAAELASVEIRIESVKTQPAPSSYSPSPAIEATVQPGPDGMTPELTFRERRFEITTNELLDRRSMRLHLEVENTGTHLVELVRLRVDLINEAGEVVDERLSYLTSSGYPAFAPGQTRLGAILVADLAKSVADYRVSVVEWR</sequence>
<organism evidence="3 4">
    <name type="scientific">Lujinxingia vulgaris</name>
    <dbReference type="NCBI Taxonomy" id="2600176"/>
    <lineage>
        <taxon>Bacteria</taxon>
        <taxon>Deltaproteobacteria</taxon>
        <taxon>Bradymonadales</taxon>
        <taxon>Lujinxingiaceae</taxon>
        <taxon>Lujinxingia</taxon>
    </lineage>
</organism>
<dbReference type="Proteomes" id="UP000321046">
    <property type="component" value="Unassembled WGS sequence"/>
</dbReference>
<gene>
    <name evidence="3" type="ORF">FRC96_13690</name>
</gene>
<evidence type="ECO:0000313" key="4">
    <source>
        <dbReference type="Proteomes" id="UP000321046"/>
    </source>
</evidence>
<dbReference type="EMBL" id="VOSL01000054">
    <property type="protein sequence ID" value="TXD34660.1"/>
    <property type="molecule type" value="Genomic_DNA"/>
</dbReference>
<proteinExistence type="predicted"/>
<keyword evidence="2" id="KW-1133">Transmembrane helix</keyword>
<dbReference type="RefSeq" id="WP_146975115.1">
    <property type="nucleotide sequence ID" value="NZ_VOSL01000054.1"/>
</dbReference>
<feature type="transmembrane region" description="Helical" evidence="2">
    <location>
        <begin position="151"/>
        <end position="173"/>
    </location>
</feature>
<evidence type="ECO:0000256" key="2">
    <source>
        <dbReference type="SAM" id="Phobius"/>
    </source>
</evidence>
<evidence type="ECO:0000313" key="3">
    <source>
        <dbReference type="EMBL" id="TXD34660.1"/>
    </source>
</evidence>
<accession>A0A5C6X4Y0</accession>
<dbReference type="AlphaFoldDB" id="A0A5C6X4Y0"/>
<dbReference type="InterPro" id="IPR011990">
    <property type="entry name" value="TPR-like_helical_dom_sf"/>
</dbReference>
<keyword evidence="2" id="KW-0812">Transmembrane</keyword>
<reference evidence="3 4" key="1">
    <citation type="submission" date="2019-08" db="EMBL/GenBank/DDBJ databases">
        <title>Bradymonadales sp. TMQ2.</title>
        <authorList>
            <person name="Liang Q."/>
        </authorList>
    </citation>
    <scope>NUCLEOTIDE SEQUENCE [LARGE SCALE GENOMIC DNA]</scope>
    <source>
        <strain evidence="3 4">TMQ2</strain>
    </source>
</reference>
<feature type="region of interest" description="Disordered" evidence="1">
    <location>
        <begin position="327"/>
        <end position="352"/>
    </location>
</feature>
<keyword evidence="2" id="KW-0472">Membrane</keyword>
<evidence type="ECO:0000256" key="1">
    <source>
        <dbReference type="SAM" id="MobiDB-lite"/>
    </source>
</evidence>
<dbReference type="SUPFAM" id="SSF48452">
    <property type="entry name" value="TPR-like"/>
    <property type="match status" value="1"/>
</dbReference>
<feature type="compositionally biased region" description="Low complexity" evidence="1">
    <location>
        <begin position="328"/>
        <end position="338"/>
    </location>
</feature>
<dbReference type="Gene3D" id="1.25.40.10">
    <property type="entry name" value="Tetratricopeptide repeat domain"/>
    <property type="match status" value="1"/>
</dbReference>
<comment type="caution">
    <text evidence="3">The sequence shown here is derived from an EMBL/GenBank/DDBJ whole genome shotgun (WGS) entry which is preliminary data.</text>
</comment>
<name>A0A5C6X4Y0_9DELT</name>
<dbReference type="OrthoDB" id="9766710at2"/>
<feature type="region of interest" description="Disordered" evidence="1">
    <location>
        <begin position="180"/>
        <end position="211"/>
    </location>
</feature>
<protein>
    <submittedName>
        <fullName evidence="3">Uncharacterized protein</fullName>
    </submittedName>
</protein>